<protein>
    <submittedName>
        <fullName evidence="4">Pilus assembly protein PapD</fullName>
    </submittedName>
</protein>
<dbReference type="PANTHER" id="PTHR30251">
    <property type="entry name" value="PILUS ASSEMBLY CHAPERONE"/>
    <property type="match status" value="1"/>
</dbReference>
<evidence type="ECO:0000313" key="6">
    <source>
        <dbReference type="Proteomes" id="UP001156660"/>
    </source>
</evidence>
<proteinExistence type="predicted"/>
<dbReference type="InterPro" id="IPR008962">
    <property type="entry name" value="PapD-like_sf"/>
</dbReference>
<reference evidence="4 5" key="2">
    <citation type="submission" date="2016-12" db="EMBL/GenBank/DDBJ databases">
        <title>Diversity of luminous bacteria.</title>
        <authorList>
            <person name="Yoshizawa S."/>
            <person name="Kogure K."/>
        </authorList>
    </citation>
    <scope>NUCLEOTIDE SEQUENCE [LARGE SCALE GENOMIC DNA]</scope>
    <source>
        <strain evidence="4 5">NBRC 105001</strain>
    </source>
</reference>
<evidence type="ECO:0000256" key="1">
    <source>
        <dbReference type="SAM" id="SignalP"/>
    </source>
</evidence>
<dbReference type="AlphaFoldDB" id="A0A2S7X8N5"/>
<dbReference type="EMBL" id="BSOU01000001">
    <property type="protein sequence ID" value="GLR73352.1"/>
    <property type="molecule type" value="Genomic_DNA"/>
</dbReference>
<sequence>MKKQCYAFLFIVLCSFQVSSFELFPMVNFFSDSGKSTSGFFKITNTSLQQLPVEIVVNQRLISGEQPEELTNTDDIFVFPPQAMIAPGASQTIRVQYVGSPKKFAESYRLIVSQLPLKDDMGDDSIQMLFRIGGLIFVSPHNAEEKIASRILLNEKEEPVLKIDNLGNSVIEVSKHSFKNKWQDNSYTWKWEQIEPFIPLHYLVPGQNVSVPVTELVEK</sequence>
<organism evidence="4 5">
    <name type="scientific">Aliivibrio sifiae</name>
    <dbReference type="NCBI Taxonomy" id="566293"/>
    <lineage>
        <taxon>Bacteria</taxon>
        <taxon>Pseudomonadati</taxon>
        <taxon>Pseudomonadota</taxon>
        <taxon>Gammaproteobacteria</taxon>
        <taxon>Vibrionales</taxon>
        <taxon>Vibrionaceae</taxon>
        <taxon>Aliivibrio</taxon>
    </lineage>
</organism>
<dbReference type="GO" id="GO:0030288">
    <property type="term" value="C:outer membrane-bounded periplasmic space"/>
    <property type="evidence" value="ECO:0007669"/>
    <property type="project" value="InterPro"/>
</dbReference>
<dbReference type="InterPro" id="IPR013783">
    <property type="entry name" value="Ig-like_fold"/>
</dbReference>
<dbReference type="InterPro" id="IPR016147">
    <property type="entry name" value="Pili_assmbl_chaperone_N"/>
</dbReference>
<feature type="chain" id="PRO_5015670804" evidence="1">
    <location>
        <begin position="21"/>
        <end position="219"/>
    </location>
</feature>
<name>A0A2S7X8N5_9GAMM</name>
<feature type="domain" description="Pili assembly chaperone N-terminal" evidence="2">
    <location>
        <begin position="38"/>
        <end position="142"/>
    </location>
</feature>
<evidence type="ECO:0000313" key="5">
    <source>
        <dbReference type="Proteomes" id="UP000239273"/>
    </source>
</evidence>
<dbReference type="RefSeq" id="WP_060992822.1">
    <property type="nucleotide sequence ID" value="NZ_BSOU01000001.1"/>
</dbReference>
<evidence type="ECO:0000313" key="3">
    <source>
        <dbReference type="EMBL" id="GLR73352.1"/>
    </source>
</evidence>
<reference evidence="3" key="1">
    <citation type="journal article" date="2014" name="Int. J. Syst. Evol. Microbiol.">
        <title>Complete genome of a new Firmicutes species belonging to the dominant human colonic microbiota ('Ruminococcus bicirculans') reveals two chromosomes and a selective capacity to utilize plant glucans.</title>
        <authorList>
            <consortium name="NISC Comparative Sequencing Program"/>
            <person name="Wegmann U."/>
            <person name="Louis P."/>
            <person name="Goesmann A."/>
            <person name="Henrissat B."/>
            <person name="Duncan S.H."/>
            <person name="Flint H.J."/>
        </authorList>
    </citation>
    <scope>NUCLEOTIDE SEQUENCE</scope>
    <source>
        <strain evidence="3">NBRC 105001</strain>
    </source>
</reference>
<dbReference type="Pfam" id="PF00345">
    <property type="entry name" value="PapD_N"/>
    <property type="match status" value="1"/>
</dbReference>
<gene>
    <name evidence="4" type="ORF">BTO23_16675</name>
    <name evidence="3" type="ORF">GCM10007855_02250</name>
</gene>
<dbReference type="GO" id="GO:0071555">
    <property type="term" value="P:cell wall organization"/>
    <property type="evidence" value="ECO:0007669"/>
    <property type="project" value="InterPro"/>
</dbReference>
<comment type="caution">
    <text evidence="4">The sequence shown here is derived from an EMBL/GenBank/DDBJ whole genome shotgun (WGS) entry which is preliminary data.</text>
</comment>
<dbReference type="OrthoDB" id="5871680at2"/>
<dbReference type="EMBL" id="MSCP01000002">
    <property type="protein sequence ID" value="PQJ87724.1"/>
    <property type="molecule type" value="Genomic_DNA"/>
</dbReference>
<keyword evidence="1" id="KW-0732">Signal</keyword>
<feature type="signal peptide" evidence="1">
    <location>
        <begin position="1"/>
        <end position="20"/>
    </location>
</feature>
<evidence type="ECO:0000313" key="4">
    <source>
        <dbReference type="EMBL" id="PQJ87724.1"/>
    </source>
</evidence>
<keyword evidence="6" id="KW-1185">Reference proteome</keyword>
<evidence type="ECO:0000259" key="2">
    <source>
        <dbReference type="Pfam" id="PF00345"/>
    </source>
</evidence>
<dbReference type="Gene3D" id="2.60.40.10">
    <property type="entry name" value="Immunoglobulins"/>
    <property type="match status" value="1"/>
</dbReference>
<dbReference type="Proteomes" id="UP000239273">
    <property type="component" value="Unassembled WGS sequence"/>
</dbReference>
<dbReference type="PANTHER" id="PTHR30251:SF4">
    <property type="entry name" value="SLR1668 PROTEIN"/>
    <property type="match status" value="1"/>
</dbReference>
<dbReference type="Proteomes" id="UP001156660">
    <property type="component" value="Unassembled WGS sequence"/>
</dbReference>
<reference evidence="3" key="4">
    <citation type="submission" date="2023-01" db="EMBL/GenBank/DDBJ databases">
        <title>Draft genome sequence of Aliivibrio sifiae strain NBRC 105001.</title>
        <authorList>
            <person name="Sun Q."/>
            <person name="Mori K."/>
        </authorList>
    </citation>
    <scope>NUCLEOTIDE SEQUENCE</scope>
    <source>
        <strain evidence="3">NBRC 105001</strain>
    </source>
</reference>
<accession>A0A2S7X8N5</accession>
<reference evidence="6" key="3">
    <citation type="journal article" date="2019" name="Int. J. Syst. Evol. Microbiol.">
        <title>The Global Catalogue of Microorganisms (GCM) 10K type strain sequencing project: providing services to taxonomists for standard genome sequencing and annotation.</title>
        <authorList>
            <consortium name="The Broad Institute Genomics Platform"/>
            <consortium name="The Broad Institute Genome Sequencing Center for Infectious Disease"/>
            <person name="Wu L."/>
            <person name="Ma J."/>
        </authorList>
    </citation>
    <scope>NUCLEOTIDE SEQUENCE [LARGE SCALE GENOMIC DNA]</scope>
    <source>
        <strain evidence="6">NBRC 105001</strain>
    </source>
</reference>
<dbReference type="SUPFAM" id="SSF49354">
    <property type="entry name" value="PapD-like"/>
    <property type="match status" value="1"/>
</dbReference>
<dbReference type="InterPro" id="IPR050643">
    <property type="entry name" value="Periplasmic_pilus_chap"/>
</dbReference>